<evidence type="ECO:0000256" key="4">
    <source>
        <dbReference type="ARBA" id="ARBA00037106"/>
    </source>
</evidence>
<dbReference type="EMBL" id="CP038498">
    <property type="protein sequence ID" value="QJA22567.1"/>
    <property type="molecule type" value="Genomic_DNA"/>
</dbReference>
<dbReference type="Pfam" id="PF03693">
    <property type="entry name" value="ParD_antitoxin"/>
    <property type="match status" value="1"/>
</dbReference>
<keyword evidence="6" id="KW-1185">Reference proteome</keyword>
<proteinExistence type="inferred from homology"/>
<evidence type="ECO:0000313" key="5">
    <source>
        <dbReference type="EMBL" id="QJA22567.1"/>
    </source>
</evidence>
<dbReference type="Gene3D" id="6.10.10.120">
    <property type="entry name" value="Antitoxin ParD1-like"/>
    <property type="match status" value="1"/>
</dbReference>
<evidence type="ECO:0000256" key="2">
    <source>
        <dbReference type="ARBA" id="ARBA00017940"/>
    </source>
</evidence>
<dbReference type="Proteomes" id="UP000502681">
    <property type="component" value="Chromosome"/>
</dbReference>
<evidence type="ECO:0000256" key="3">
    <source>
        <dbReference type="ARBA" id="ARBA00022649"/>
    </source>
</evidence>
<keyword evidence="3" id="KW-1277">Toxin-antitoxin system</keyword>
<organism evidence="5 6">
    <name type="scientific">Pectobacterium punjabense</name>
    <dbReference type="NCBI Taxonomy" id="2108399"/>
    <lineage>
        <taxon>Bacteria</taxon>
        <taxon>Pseudomonadati</taxon>
        <taxon>Pseudomonadota</taxon>
        <taxon>Gammaproteobacteria</taxon>
        <taxon>Enterobacterales</taxon>
        <taxon>Pectobacteriaceae</taxon>
        <taxon>Pectobacterium</taxon>
    </lineage>
</organism>
<comment type="function">
    <text evidence="4">Antitoxin component of a type II toxin-antitoxin (TA) system. Neutralizes the effect of toxin ParE.</text>
</comment>
<gene>
    <name evidence="5" type="ORF">E2566_17380</name>
</gene>
<reference evidence="5 6" key="1">
    <citation type="submission" date="2019-04" db="EMBL/GenBank/DDBJ databases">
        <title>Whole Genome Sequencing of Pectobacterium punjabense SS95.</title>
        <authorList>
            <person name="Sarfraz S."/>
            <person name="Oulghazi S."/>
            <person name="Roques C."/>
            <person name="Vandecasteele C."/>
            <person name="Faure D."/>
        </authorList>
    </citation>
    <scope>NUCLEOTIDE SEQUENCE [LARGE SCALE GENOMIC DNA]</scope>
    <source>
        <strain evidence="5 6">SS95</strain>
    </source>
</reference>
<dbReference type="PANTHER" id="PTHR36582:SF2">
    <property type="entry name" value="ANTITOXIN PARD"/>
    <property type="match status" value="1"/>
</dbReference>
<dbReference type="PANTHER" id="PTHR36582">
    <property type="entry name" value="ANTITOXIN PARD"/>
    <property type="match status" value="1"/>
</dbReference>
<dbReference type="InterPro" id="IPR022789">
    <property type="entry name" value="ParD"/>
</dbReference>
<accession>A0ABX6LBA5</accession>
<protein>
    <recommendedName>
        <fullName evidence="2">Antitoxin ParD</fullName>
    </recommendedName>
</protein>
<dbReference type="SUPFAM" id="SSF47598">
    <property type="entry name" value="Ribbon-helix-helix"/>
    <property type="match status" value="1"/>
</dbReference>
<name>A0ABX6LBA5_9GAMM</name>
<sequence>MVRTMTIDLGDELHHYVESGDYRTQSEVIREALRILREKQAESDLTVFQE</sequence>
<evidence type="ECO:0000313" key="6">
    <source>
        <dbReference type="Proteomes" id="UP000502681"/>
    </source>
</evidence>
<evidence type="ECO:0000256" key="1">
    <source>
        <dbReference type="ARBA" id="ARBA00008580"/>
    </source>
</evidence>
<dbReference type="InterPro" id="IPR010985">
    <property type="entry name" value="Ribbon_hlx_hlx"/>
</dbReference>
<comment type="similarity">
    <text evidence="1">Belongs to the ParD antitoxin family.</text>
</comment>
<dbReference type="InterPro" id="IPR038296">
    <property type="entry name" value="ParD_sf"/>
</dbReference>